<protein>
    <submittedName>
        <fullName evidence="1">DUF951 domain-containing protein</fullName>
    </submittedName>
</protein>
<gene>
    <name evidence="1" type="ORF">G3M99_05800</name>
</gene>
<dbReference type="PIRSF" id="PIRSF037263">
    <property type="entry name" value="DUF951_bac"/>
    <property type="match status" value="1"/>
</dbReference>
<proteinExistence type="predicted"/>
<dbReference type="PANTHER" id="PTHR38455">
    <property type="entry name" value="HYPOTHETICAL CYTOSOLIC PROTEIN"/>
    <property type="match status" value="1"/>
</dbReference>
<comment type="caution">
    <text evidence="1">The sequence shown here is derived from an EMBL/GenBank/DDBJ whole genome shotgun (WGS) entry which is preliminary data.</text>
</comment>
<dbReference type="RefSeq" id="WP_010298281.1">
    <property type="nucleotide sequence ID" value="NZ_CABKRL010000005.1"/>
</dbReference>
<dbReference type="AlphaFoldDB" id="A0A6M0H0R0"/>
<dbReference type="EMBL" id="JAAGPU010000007">
    <property type="protein sequence ID" value="NEU04376.1"/>
    <property type="molecule type" value="Genomic_DNA"/>
</dbReference>
<dbReference type="Pfam" id="PF06107">
    <property type="entry name" value="DUF951"/>
    <property type="match status" value="1"/>
</dbReference>
<dbReference type="Proteomes" id="UP000481872">
    <property type="component" value="Unassembled WGS sequence"/>
</dbReference>
<evidence type="ECO:0000313" key="2">
    <source>
        <dbReference type="Proteomes" id="UP000481872"/>
    </source>
</evidence>
<keyword evidence="2" id="KW-1185">Reference proteome</keyword>
<sequence>MKEFDIGDIVETKKAHACGSKNWQVIRVGADVKIKCLECGRIIMLPRTKFVNSIKKVVGKIDE</sequence>
<dbReference type="InterPro" id="IPR009296">
    <property type="entry name" value="DUF951"/>
</dbReference>
<dbReference type="PANTHER" id="PTHR38455:SF1">
    <property type="entry name" value="DUF951 DOMAIN-CONTAINING PROTEIN"/>
    <property type="match status" value="1"/>
</dbReference>
<reference evidence="1 2" key="1">
    <citation type="submission" date="2020-02" db="EMBL/GenBank/DDBJ databases">
        <title>Genome assembly of a novel Clostridium senegalense strain.</title>
        <authorList>
            <person name="Gupta T.B."/>
            <person name="Jauregui R."/>
            <person name="Maclean P."/>
            <person name="Nawarathana A."/>
            <person name="Brightwell G."/>
        </authorList>
    </citation>
    <scope>NUCLEOTIDE SEQUENCE [LARGE SCALE GENOMIC DNA]</scope>
    <source>
        <strain evidence="1 2">AGRFS4</strain>
    </source>
</reference>
<evidence type="ECO:0000313" key="1">
    <source>
        <dbReference type="EMBL" id="NEU04376.1"/>
    </source>
</evidence>
<name>A0A6M0H0R0_9CLOT</name>
<accession>A0A6M0H0R0</accession>
<organism evidence="1 2">
    <name type="scientific">Clostridium senegalense</name>
    <dbReference type="NCBI Taxonomy" id="1465809"/>
    <lineage>
        <taxon>Bacteria</taxon>
        <taxon>Bacillati</taxon>
        <taxon>Bacillota</taxon>
        <taxon>Clostridia</taxon>
        <taxon>Eubacteriales</taxon>
        <taxon>Clostridiaceae</taxon>
        <taxon>Clostridium</taxon>
    </lineage>
</organism>